<evidence type="ECO:0000259" key="7">
    <source>
        <dbReference type="Pfam" id="PF20009"/>
    </source>
</evidence>
<reference evidence="8 9" key="1">
    <citation type="submission" date="2019-12" db="EMBL/GenBank/DDBJ databases">
        <title>Microbes associate with the intestines of laboratory mice.</title>
        <authorList>
            <person name="Navarre W."/>
            <person name="Wong E."/>
        </authorList>
    </citation>
    <scope>NUCLEOTIDE SEQUENCE [LARGE SCALE GENOMIC DNA]</scope>
    <source>
        <strain evidence="8 9">NM51_B2-22</strain>
    </source>
</reference>
<keyword evidence="1" id="KW-0732">Signal</keyword>
<evidence type="ECO:0000313" key="9">
    <source>
        <dbReference type="Proteomes" id="UP000461595"/>
    </source>
</evidence>
<feature type="domain" description="CshA" evidence="6">
    <location>
        <begin position="859"/>
        <end position="971"/>
    </location>
</feature>
<feature type="domain" description="DUF1542" evidence="5">
    <location>
        <begin position="1238"/>
        <end position="1309"/>
    </location>
</feature>
<feature type="domain" description="CshA" evidence="6">
    <location>
        <begin position="721"/>
        <end position="822"/>
    </location>
</feature>
<keyword evidence="2" id="KW-0175">Coiled coil</keyword>
<evidence type="ECO:0000256" key="2">
    <source>
        <dbReference type="SAM" id="Coils"/>
    </source>
</evidence>
<dbReference type="InterPro" id="IPR009063">
    <property type="entry name" value="Ig/albumin-bd_sf"/>
</dbReference>
<dbReference type="OrthoDB" id="2243937at2"/>
<dbReference type="InterPro" id="IPR026395">
    <property type="entry name" value="CshA_fibril"/>
</dbReference>
<feature type="domain" description="DUF1542" evidence="5">
    <location>
        <begin position="1388"/>
        <end position="1459"/>
    </location>
</feature>
<evidence type="ECO:0000256" key="1">
    <source>
        <dbReference type="ARBA" id="ARBA00022729"/>
    </source>
</evidence>
<feature type="domain" description="GEVED" evidence="7">
    <location>
        <begin position="637"/>
        <end position="717"/>
    </location>
</feature>
<dbReference type="NCBIfam" id="TIGR01168">
    <property type="entry name" value="YSIRK_signal"/>
    <property type="match status" value="1"/>
</dbReference>
<organism evidence="8 9">
    <name type="scientific">Streptococcus danieliae</name>
    <dbReference type="NCBI Taxonomy" id="747656"/>
    <lineage>
        <taxon>Bacteria</taxon>
        <taxon>Bacillati</taxon>
        <taxon>Bacillota</taxon>
        <taxon>Bacilli</taxon>
        <taxon>Lactobacillales</taxon>
        <taxon>Streptococcaceae</taxon>
        <taxon>Streptococcus</taxon>
    </lineage>
</organism>
<evidence type="ECO:0000259" key="4">
    <source>
        <dbReference type="Pfam" id="PF04650"/>
    </source>
</evidence>
<feature type="compositionally biased region" description="Basic and acidic residues" evidence="3">
    <location>
        <begin position="103"/>
        <end position="124"/>
    </location>
</feature>
<accession>A0A7X3G9V1</accession>
<dbReference type="InterPro" id="IPR005877">
    <property type="entry name" value="YSIRK_signal_dom"/>
</dbReference>
<dbReference type="Pfam" id="PF05345">
    <property type="entry name" value="He_PIG"/>
    <property type="match status" value="1"/>
</dbReference>
<proteinExistence type="predicted"/>
<feature type="compositionally biased region" description="Low complexity" evidence="3">
    <location>
        <begin position="1305"/>
        <end position="1314"/>
    </location>
</feature>
<feature type="domain" description="YSIRK Gram-positive signal peptide" evidence="4">
    <location>
        <begin position="11"/>
        <end position="36"/>
    </location>
</feature>
<dbReference type="NCBIfam" id="TIGR04225">
    <property type="entry name" value="CshA_fibril_rpt"/>
    <property type="match status" value="3"/>
</dbReference>
<feature type="non-terminal residue" evidence="8">
    <location>
        <position position="1459"/>
    </location>
</feature>
<feature type="region of interest" description="Disordered" evidence="3">
    <location>
        <begin position="224"/>
        <end position="248"/>
    </location>
</feature>
<dbReference type="GO" id="GO:0016020">
    <property type="term" value="C:membrane"/>
    <property type="evidence" value="ECO:0007669"/>
    <property type="project" value="InterPro"/>
</dbReference>
<dbReference type="InterPro" id="IPR045474">
    <property type="entry name" value="GEVED"/>
</dbReference>
<dbReference type="InterPro" id="IPR015919">
    <property type="entry name" value="Cadherin-like_sf"/>
</dbReference>
<dbReference type="Pfam" id="PF07564">
    <property type="entry name" value="DUF1542"/>
    <property type="match status" value="3"/>
</dbReference>
<feature type="region of interest" description="Disordered" evidence="3">
    <location>
        <begin position="578"/>
        <end position="607"/>
    </location>
</feature>
<dbReference type="SUPFAM" id="SSF49313">
    <property type="entry name" value="Cadherin-like"/>
    <property type="match status" value="1"/>
</dbReference>
<dbReference type="Pfam" id="PF20009">
    <property type="entry name" value="GEVED"/>
    <property type="match status" value="1"/>
</dbReference>
<dbReference type="GO" id="GO:0005509">
    <property type="term" value="F:calcium ion binding"/>
    <property type="evidence" value="ECO:0007669"/>
    <property type="project" value="InterPro"/>
</dbReference>
<feature type="coiled-coil region" evidence="2">
    <location>
        <begin position="1200"/>
        <end position="1288"/>
    </location>
</feature>
<dbReference type="InterPro" id="IPR011439">
    <property type="entry name" value="DUF1542"/>
</dbReference>
<feature type="region of interest" description="Disordered" evidence="3">
    <location>
        <begin position="68"/>
        <end position="132"/>
    </location>
</feature>
<dbReference type="Gene3D" id="1.20.120.1850">
    <property type="entry name" value="Ebh helix bundles repeating unit (S and A modules)"/>
    <property type="match status" value="1"/>
</dbReference>
<name>A0A7X3G9V1_9STRE</name>
<feature type="compositionally biased region" description="Polar residues" evidence="3">
    <location>
        <begin position="68"/>
        <end position="94"/>
    </location>
</feature>
<evidence type="ECO:0000259" key="6">
    <source>
        <dbReference type="Pfam" id="PF19076"/>
    </source>
</evidence>
<dbReference type="Proteomes" id="UP000461595">
    <property type="component" value="Unassembled WGS sequence"/>
</dbReference>
<feature type="compositionally biased region" description="Basic and acidic residues" evidence="3">
    <location>
        <begin position="1315"/>
        <end position="1329"/>
    </location>
</feature>
<feature type="compositionally biased region" description="Low complexity" evidence="3">
    <location>
        <begin position="581"/>
        <end position="591"/>
    </location>
</feature>
<feature type="domain" description="CshA" evidence="6">
    <location>
        <begin position="973"/>
        <end position="1071"/>
    </location>
</feature>
<feature type="domain" description="DUF1542" evidence="5">
    <location>
        <begin position="1311"/>
        <end position="1385"/>
    </location>
</feature>
<evidence type="ECO:0000259" key="5">
    <source>
        <dbReference type="Pfam" id="PF07564"/>
    </source>
</evidence>
<feature type="compositionally biased region" description="Basic and acidic residues" evidence="3">
    <location>
        <begin position="1391"/>
        <end position="1406"/>
    </location>
</feature>
<gene>
    <name evidence="8" type="ORF">E5983_08475</name>
</gene>
<dbReference type="Pfam" id="PF07554">
    <property type="entry name" value="FIVAR"/>
    <property type="match status" value="1"/>
</dbReference>
<dbReference type="Gene3D" id="2.60.40.10">
    <property type="entry name" value="Immunoglobulins"/>
    <property type="match status" value="1"/>
</dbReference>
<dbReference type="RefSeq" id="WP_160333409.1">
    <property type="nucleotide sequence ID" value="NZ_WSRS01000105.1"/>
</dbReference>
<dbReference type="InterPro" id="IPR013783">
    <property type="entry name" value="Ig-like_fold"/>
</dbReference>
<evidence type="ECO:0000313" key="8">
    <source>
        <dbReference type="EMBL" id="MVX59660.1"/>
    </source>
</evidence>
<dbReference type="Pfam" id="PF04650">
    <property type="entry name" value="YSIRK_signal"/>
    <property type="match status" value="1"/>
</dbReference>
<comment type="caution">
    <text evidence="8">The sequence shown here is derived from an EMBL/GenBank/DDBJ whole genome shotgun (WGS) entry which is preliminary data.</text>
</comment>
<dbReference type="Pfam" id="PF19076">
    <property type="entry name" value="CshA_repeat"/>
    <property type="match status" value="3"/>
</dbReference>
<feature type="region of interest" description="Disordered" evidence="3">
    <location>
        <begin position="1305"/>
        <end position="1459"/>
    </location>
</feature>
<evidence type="ECO:0000256" key="3">
    <source>
        <dbReference type="SAM" id="MobiDB-lite"/>
    </source>
</evidence>
<dbReference type="SUPFAM" id="SSF46997">
    <property type="entry name" value="Bacterial immunoglobulin/albumin-binding domains"/>
    <property type="match status" value="1"/>
</dbReference>
<protein>
    <submittedName>
        <fullName evidence="8">DUF1542 domain-containing protein</fullName>
    </submittedName>
</protein>
<dbReference type="EMBL" id="WSRS01000105">
    <property type="protein sequence ID" value="MVX59660.1"/>
    <property type="molecule type" value="Genomic_DNA"/>
</dbReference>
<feature type="compositionally biased region" description="Polar residues" evidence="3">
    <location>
        <begin position="235"/>
        <end position="246"/>
    </location>
</feature>
<sequence>MHNRKSKFPFEKRQRFSIRKFNVGVASVAISAFLLMGGAVSADEIKSNETEESNVEVVTASLLPSIENEVSSSQEETVSAATEEQSSAKETTLTVEEVAQPEEVVKKEQESRAKEVVPAPKKESQPVTQSLPTISNSQAEETTIPYTVVYVDQETDEVVKSEEKTAPAKLDTKTLVTEEAQIPEGYELVQGQDLQLTKEIHQLQKNVLSFALVKKKDEFSEELDQEAGIQRKSGFRNTGTTSTNPDRNFEKYRTGSVSRLAGQIAFLDFNDRTALSNVGPNNTLQVGTKFVKEIAPGYTITLEVKRLRPFNATEIYRDRGGKHYNAQAKNAVLSSGAAASIVLSEQHGLYSSARRAGLNTGGRTVIESSVNGANVGVEFSVKATLNGRDVPANVVMMTGEEPNRDELELYTTDGDNFELLTELSNNSTVRSYLPNADPNAVPSNAKYTEGGFWSRSTYMDPGWVNPVISATQRVSENQGRRYGDGIGSKVFGPIYTGSDQSVPVVLTRNARNVGVYLNSAGKQGAMLGFLIVDAGDAPSSYGEATHTISKGANQSLQQPYLGQTPPDIDIRTASDVDWTSDDTSGSGDEGTAQLLGTDPIIDKDGNNTGGNYPLQKAGDDTYQLTVLANNNGTAPAYARAFIDFNGDGKFDEEAETSAPVRVTGEGPVTFTFRGIPQNIDTTQVALGGRVRIALDESDVQKATGFAYSGEVEDFQIQQTIPPRGVKKETSGQKGQEQTAQVTFTAYGKRSYDVATDNELDTARPYKFIVNGQVSDETTLTVPNEGRYQLNPTTGDIVFTPEPDFVGTAKGVAVRAWDKNGAHTGWTADTAVNKLVNTNQVEGKTMDSSYIPTVVIPELNTEDKATSGLQGQVQKATLVHKRSNDQEEVRPSAQYPVKLIDPATNERVDAVTIQGQGAYQINPETGEVTFTPEKSFTGTATAISVELEAPVGTDRTGTPVLKVTRGTYTPTVNEVTPTGSTERTTGEQGVAQSAQVTFQPGHEEVPLDPSVPVTFEDGSTTKTLAEGEYSLAEDGTVTFTPKPDFVGEGTELFVIRKDMNGTIARGSYKATVTPDTEKPTLESVADQTVSKGDSLTVPIKASDNIGDPTVTVDGLPEGLSYDPARKEIVGTVSAAQGDYPVTVTATDAAGNTTTQQFTIHVTDKDNLQQAVDGQSDVTQTDNYVEADSDKKQAYDEAVKEAETVLANKKASQADIDEAKAKVDAAKENLNGQKNLQDGANQELDEAANAKKAAIDARDDLTQEEKDAAKAEIDKVVEDAKKNIAAATDKTTANDAKNAGASAITAINPEAAAKPAAKAEIDKAAADKKAAIDANNDLTQEEKDAAKATVDAEASKAKDAVDAATDQAGVDAAKDSGTGEIAKVNPEAAAKPAAKEAIDKAAADKKAAIDANNDLTQEEKDAAKATVDAEASKAKDAVDAATDQAGVDAAKDSGTGEIAKV</sequence>